<dbReference type="GO" id="GO:0016757">
    <property type="term" value="F:glycosyltransferase activity"/>
    <property type="evidence" value="ECO:0007669"/>
    <property type="project" value="UniProtKB-KW"/>
</dbReference>
<evidence type="ECO:0000256" key="2">
    <source>
        <dbReference type="ARBA" id="ARBA00022676"/>
    </source>
</evidence>
<evidence type="ECO:0008006" key="7">
    <source>
        <dbReference type="Google" id="ProtNLM"/>
    </source>
</evidence>
<accession>A0A2I7N9F8</accession>
<proteinExistence type="inferred from homology"/>
<dbReference type="Proteomes" id="UP000236655">
    <property type="component" value="Chromosome"/>
</dbReference>
<keyword evidence="2" id="KW-0328">Glycosyltransferase</keyword>
<feature type="transmembrane region" description="Helical" evidence="4">
    <location>
        <begin position="397"/>
        <end position="418"/>
    </location>
</feature>
<dbReference type="KEGG" id="nba:CUN60_12640"/>
<keyword evidence="4" id="KW-0812">Transmembrane</keyword>
<dbReference type="Gene3D" id="3.90.550.10">
    <property type="entry name" value="Spore Coat Polysaccharide Biosynthesis Protein SpsA, Chain A"/>
    <property type="match status" value="1"/>
</dbReference>
<protein>
    <recommendedName>
        <fullName evidence="7">Glycosyltransferase family 2 protein</fullName>
    </recommendedName>
</protein>
<dbReference type="Pfam" id="PF13641">
    <property type="entry name" value="Glyco_tranf_2_3"/>
    <property type="match status" value="1"/>
</dbReference>
<evidence type="ECO:0000313" key="6">
    <source>
        <dbReference type="Proteomes" id="UP000236655"/>
    </source>
</evidence>
<evidence type="ECO:0000256" key="1">
    <source>
        <dbReference type="ARBA" id="ARBA00006739"/>
    </source>
</evidence>
<gene>
    <name evidence="5" type="ORF">CUN60_12640</name>
</gene>
<evidence type="ECO:0000313" key="5">
    <source>
        <dbReference type="EMBL" id="AUR53100.1"/>
    </source>
</evidence>
<dbReference type="AlphaFoldDB" id="A0A2I7N9F8"/>
<reference evidence="6" key="1">
    <citation type="submission" date="2017-11" db="EMBL/GenBank/DDBJ databases">
        <authorList>
            <person name="Chan K.G."/>
            <person name="Lee L.S."/>
        </authorList>
    </citation>
    <scope>NUCLEOTIDE SEQUENCE [LARGE SCALE GENOMIC DNA]</scope>
    <source>
        <strain evidence="6">DSM 100970</strain>
    </source>
</reference>
<comment type="similarity">
    <text evidence="1">Belongs to the glycosyltransferase 2 family.</text>
</comment>
<dbReference type="EMBL" id="CP024847">
    <property type="protein sequence ID" value="AUR53100.1"/>
    <property type="molecule type" value="Genomic_DNA"/>
</dbReference>
<evidence type="ECO:0000256" key="3">
    <source>
        <dbReference type="ARBA" id="ARBA00022679"/>
    </source>
</evidence>
<feature type="transmembrane region" description="Helical" evidence="4">
    <location>
        <begin position="366"/>
        <end position="385"/>
    </location>
</feature>
<organism evidence="5 6">
    <name type="scientific">Aquella oligotrophica</name>
    <dbReference type="NCBI Taxonomy" id="2067065"/>
    <lineage>
        <taxon>Bacteria</taxon>
        <taxon>Pseudomonadati</taxon>
        <taxon>Pseudomonadota</taxon>
        <taxon>Betaproteobacteria</taxon>
        <taxon>Neisseriales</taxon>
        <taxon>Neisseriaceae</taxon>
        <taxon>Aquella</taxon>
    </lineage>
</organism>
<dbReference type="CDD" id="cd06423">
    <property type="entry name" value="CESA_like"/>
    <property type="match status" value="1"/>
</dbReference>
<sequence length="440" mass="50882">MDFHSYLIVISTAILELGRYQFLMGLFTIVLLIELPYYLIIILTILRQFLLASFSRCPNYPLYYPTISCIIPCYSEGTGVILSIRSLVEQIYSGNIEILVIVDGSKQNQHTYAAALAIAKSYGNVPNREIRVIPKYIRGGKVSSLNLGLQLAKGEIIMVLDGETSCDNTSIQVAAQMFVEQSVVALSGAVRVRNASKNLVTNLQNLEYLLGINLARQGLSELNSLNIISGAFGFFRKTMLKQMGGWRTGSGEDLDLTIRIQSMFSRYHKLRLLHSSRLVSHTDAPESWRVLFRQRLRWDGDMFYVWLKRYRGRLTSSFMRFTTSFLLMWGGLLFNLVVPLSILVYIPYILFNFQLNFVLTLLLLTYFYYLLITFLNFVIFITMVSERKRRDFLTIPYLFLMPIYQFIMRIWTAIAIIYEITLNSHRYSSMAPWWVLKNRE</sequence>
<keyword evidence="3" id="KW-0808">Transferase</keyword>
<dbReference type="OrthoDB" id="276604at2"/>
<dbReference type="PANTHER" id="PTHR43630:SF1">
    <property type="entry name" value="POLY-BETA-1,6-N-ACETYL-D-GLUCOSAMINE SYNTHASE"/>
    <property type="match status" value="1"/>
</dbReference>
<name>A0A2I7N9F8_9NEIS</name>
<feature type="transmembrane region" description="Helical" evidence="4">
    <location>
        <begin position="318"/>
        <end position="346"/>
    </location>
</feature>
<keyword evidence="4" id="KW-1133">Transmembrane helix</keyword>
<dbReference type="InterPro" id="IPR029044">
    <property type="entry name" value="Nucleotide-diphossugar_trans"/>
</dbReference>
<keyword evidence="4" id="KW-0472">Membrane</keyword>
<dbReference type="SUPFAM" id="SSF53448">
    <property type="entry name" value="Nucleotide-diphospho-sugar transferases"/>
    <property type="match status" value="1"/>
</dbReference>
<evidence type="ECO:0000256" key="4">
    <source>
        <dbReference type="SAM" id="Phobius"/>
    </source>
</evidence>
<dbReference type="RefSeq" id="WP_102952386.1">
    <property type="nucleotide sequence ID" value="NZ_CP024847.1"/>
</dbReference>
<keyword evidence="6" id="KW-1185">Reference proteome</keyword>
<feature type="transmembrane region" description="Helical" evidence="4">
    <location>
        <begin position="20"/>
        <end position="46"/>
    </location>
</feature>
<dbReference type="PANTHER" id="PTHR43630">
    <property type="entry name" value="POLY-BETA-1,6-N-ACETYL-D-GLUCOSAMINE SYNTHASE"/>
    <property type="match status" value="1"/>
</dbReference>